<name>A0A1G8W4W8_9PSED</name>
<dbReference type="Pfam" id="PF00534">
    <property type="entry name" value="Glycos_transf_1"/>
    <property type="match status" value="1"/>
</dbReference>
<keyword evidence="4" id="KW-1185">Reference proteome</keyword>
<dbReference type="InterPro" id="IPR050194">
    <property type="entry name" value="Glycosyltransferase_grp1"/>
</dbReference>
<feature type="domain" description="Glycosyltransferase subfamily 4-like N-terminal" evidence="2">
    <location>
        <begin position="15"/>
        <end position="176"/>
    </location>
</feature>
<dbReference type="PANTHER" id="PTHR45947">
    <property type="entry name" value="SULFOQUINOVOSYL TRANSFERASE SQD2"/>
    <property type="match status" value="1"/>
</dbReference>
<dbReference type="RefSeq" id="WP_084334561.1">
    <property type="nucleotide sequence ID" value="NZ_FNFD01000002.1"/>
</dbReference>
<evidence type="ECO:0000313" key="4">
    <source>
        <dbReference type="Proteomes" id="UP000198706"/>
    </source>
</evidence>
<sequence length="371" mass="41337">MHIADMTMFYAPASGGVRTYLDAKHRRLWRYPNVRHSVLIPGARYCQHGGIHEVPAPALPFGHGYRFPIRRGPWRKVLRTLRPDLIEVGDPYLTAWAALDARRHLDVPVIGFYHSDLPLLVSNRMGVWFGNNVDAYVGKLYGHFDRVLAPSRVMAEKLLRLGVRDVHVQPLGVDLETFQPSRRDPQLKRELGLADDSRLLIFAGRGSREKNLPVLLDCARHLGEPYHLLLVGSHMPTRVPRNVSVIDHFCNADEVSRLMASSDALLHAGDQETFGLVVLEAMASGIPVVAVRAGALAEIVPESCGELCKPNDGAAMANAVRALFERDVEQLGRQARQHVERQHGWDTVVHGLLGHYQAVLGVTPERIARHA</sequence>
<dbReference type="GO" id="GO:0016757">
    <property type="term" value="F:glycosyltransferase activity"/>
    <property type="evidence" value="ECO:0007669"/>
    <property type="project" value="UniProtKB-KW"/>
</dbReference>
<evidence type="ECO:0000313" key="3">
    <source>
        <dbReference type="EMBL" id="SDJ73319.1"/>
    </source>
</evidence>
<feature type="domain" description="Glycosyl transferase family 1" evidence="1">
    <location>
        <begin position="187"/>
        <end position="336"/>
    </location>
</feature>
<dbReference type="CDD" id="cd03814">
    <property type="entry name" value="GT4-like"/>
    <property type="match status" value="1"/>
</dbReference>
<dbReference type="Proteomes" id="UP000198706">
    <property type="component" value="Unassembled WGS sequence"/>
</dbReference>
<dbReference type="Pfam" id="PF13439">
    <property type="entry name" value="Glyco_transf_4"/>
    <property type="match status" value="1"/>
</dbReference>
<dbReference type="InterPro" id="IPR001296">
    <property type="entry name" value="Glyco_trans_1"/>
</dbReference>
<dbReference type="STRING" id="137658.SAMN05216186_102468"/>
<gene>
    <name evidence="3" type="ORF">SAMN05216186_102468</name>
</gene>
<evidence type="ECO:0000259" key="2">
    <source>
        <dbReference type="Pfam" id="PF13439"/>
    </source>
</evidence>
<dbReference type="AlphaFoldDB" id="A0A1G8W4W8"/>
<dbReference type="Gene3D" id="3.40.50.2000">
    <property type="entry name" value="Glycogen Phosphorylase B"/>
    <property type="match status" value="2"/>
</dbReference>
<dbReference type="EMBL" id="FNFD01000002">
    <property type="protein sequence ID" value="SDJ73319.1"/>
    <property type="molecule type" value="Genomic_DNA"/>
</dbReference>
<keyword evidence="3" id="KW-0328">Glycosyltransferase</keyword>
<accession>A0A1G8W4W8</accession>
<dbReference type="PANTHER" id="PTHR45947:SF3">
    <property type="entry name" value="SULFOQUINOVOSYL TRANSFERASE SQD2"/>
    <property type="match status" value="1"/>
</dbReference>
<proteinExistence type="predicted"/>
<evidence type="ECO:0000259" key="1">
    <source>
        <dbReference type="Pfam" id="PF00534"/>
    </source>
</evidence>
<keyword evidence="3" id="KW-0808">Transferase</keyword>
<dbReference type="InterPro" id="IPR028098">
    <property type="entry name" value="Glyco_trans_4-like_N"/>
</dbReference>
<reference evidence="3 4" key="1">
    <citation type="submission" date="2016-10" db="EMBL/GenBank/DDBJ databases">
        <authorList>
            <person name="de Groot N.N."/>
        </authorList>
    </citation>
    <scope>NUCLEOTIDE SEQUENCE [LARGE SCALE GENOMIC DNA]</scope>
    <source>
        <strain evidence="3 4">JCM 21544</strain>
    </source>
</reference>
<protein>
    <submittedName>
        <fullName evidence="3">Alpha-1,6-mannosyltransferase</fullName>
    </submittedName>
</protein>
<dbReference type="SUPFAM" id="SSF53756">
    <property type="entry name" value="UDP-Glycosyltransferase/glycogen phosphorylase"/>
    <property type="match status" value="1"/>
</dbReference>
<organism evidence="3 4">
    <name type="scientific">Pseudomonas indica</name>
    <dbReference type="NCBI Taxonomy" id="137658"/>
    <lineage>
        <taxon>Bacteria</taxon>
        <taxon>Pseudomonadati</taxon>
        <taxon>Pseudomonadota</taxon>
        <taxon>Gammaproteobacteria</taxon>
        <taxon>Pseudomonadales</taxon>
        <taxon>Pseudomonadaceae</taxon>
        <taxon>Pseudomonas</taxon>
    </lineage>
</organism>